<dbReference type="AlphaFoldDB" id="A0A1I8PBR9"/>
<dbReference type="Pfam" id="PF16565">
    <property type="entry name" value="MIT_C"/>
    <property type="match status" value="1"/>
</dbReference>
<dbReference type="InterPro" id="IPR052817">
    <property type="entry name" value="MIT_domain_contain_protein1"/>
</dbReference>
<gene>
    <name evidence="2" type="primary">106085981</name>
</gene>
<dbReference type="OrthoDB" id="19553at2759"/>
<dbReference type="Proteomes" id="UP000095300">
    <property type="component" value="Unassembled WGS sequence"/>
</dbReference>
<organism evidence="2 3">
    <name type="scientific">Stomoxys calcitrans</name>
    <name type="common">Stable fly</name>
    <name type="synonym">Conops calcitrans</name>
    <dbReference type="NCBI Taxonomy" id="35570"/>
    <lineage>
        <taxon>Eukaryota</taxon>
        <taxon>Metazoa</taxon>
        <taxon>Ecdysozoa</taxon>
        <taxon>Arthropoda</taxon>
        <taxon>Hexapoda</taxon>
        <taxon>Insecta</taxon>
        <taxon>Pterygota</taxon>
        <taxon>Neoptera</taxon>
        <taxon>Endopterygota</taxon>
        <taxon>Diptera</taxon>
        <taxon>Brachycera</taxon>
        <taxon>Muscomorpha</taxon>
        <taxon>Muscoidea</taxon>
        <taxon>Muscidae</taxon>
        <taxon>Stomoxys</taxon>
    </lineage>
</organism>
<dbReference type="PANTHER" id="PTHR21222">
    <property type="entry name" value="MIT DOMAIN-CONTAINING PROTEIN 1"/>
    <property type="match status" value="1"/>
</dbReference>
<dbReference type="VEuPathDB" id="VectorBase:SCAU006599"/>
<evidence type="ECO:0000313" key="3">
    <source>
        <dbReference type="Proteomes" id="UP000095300"/>
    </source>
</evidence>
<feature type="domain" description="MITD1 C-terminal phospholipase D-like" evidence="1">
    <location>
        <begin position="89"/>
        <end position="224"/>
    </location>
</feature>
<evidence type="ECO:0000313" key="2">
    <source>
        <dbReference type="EnsemblMetazoa" id="SCAU006599-PA"/>
    </source>
</evidence>
<dbReference type="Gene3D" id="1.20.58.80">
    <property type="entry name" value="Phosphotransferase system, lactose/cellobiose-type IIA subunit"/>
    <property type="match status" value="1"/>
</dbReference>
<reference evidence="2" key="1">
    <citation type="submission" date="2020-05" db="UniProtKB">
        <authorList>
            <consortium name="EnsemblMetazoa"/>
        </authorList>
    </citation>
    <scope>IDENTIFICATION</scope>
    <source>
        <strain evidence="2">USDA</strain>
    </source>
</reference>
<dbReference type="InterPro" id="IPR036181">
    <property type="entry name" value="MIT_dom_sf"/>
</dbReference>
<dbReference type="InterPro" id="IPR032341">
    <property type="entry name" value="MITD1_C"/>
</dbReference>
<dbReference type="SUPFAM" id="SSF116846">
    <property type="entry name" value="MIT domain"/>
    <property type="match status" value="1"/>
</dbReference>
<evidence type="ECO:0000259" key="1">
    <source>
        <dbReference type="Pfam" id="PF16565"/>
    </source>
</evidence>
<dbReference type="STRING" id="35570.A0A1I8PBR9"/>
<accession>A0A1I8PBR9</accession>
<dbReference type="InterPro" id="IPR038113">
    <property type="entry name" value="MITD1_C_sf"/>
</dbReference>
<keyword evidence="3" id="KW-1185">Reference proteome</keyword>
<proteinExistence type="predicted"/>
<dbReference type="EnsemblMetazoa" id="SCAU006599-RA">
    <property type="protein sequence ID" value="SCAU006599-PA"/>
    <property type="gene ID" value="SCAU006599"/>
</dbReference>
<sequence>MDDIAKILSKALECDASDRILEAGTLYDKGLHHLKQLIAATKNTRIAKKYLEHMSQYKERSKNIQLSIKKLLEEGTVLQNISISQNSMGHSYESLFGQYLKSDIEEIYLEEPYLHRFYQYENLIVFFELAARKCPNLRFIKLITKRMENANILNDIRNDLRSRHIGLHTSIDEFLHDRKIALSNGVIIKIGRGLHFFKAARGEYALGQFDYDYRECLKTDVDIWTSAKTMGG</sequence>
<dbReference type="PANTHER" id="PTHR21222:SF1">
    <property type="entry name" value="MIT DOMAIN-CONTAINING PROTEIN 1"/>
    <property type="match status" value="1"/>
</dbReference>
<dbReference type="Gene3D" id="3.30.870.30">
    <property type="entry name" value="MITD, C-terminal phospholipase D-like domain"/>
    <property type="match status" value="1"/>
</dbReference>
<dbReference type="KEGG" id="scac:106085981"/>
<name>A0A1I8PBR9_STOCA</name>
<protein>
    <recommendedName>
        <fullName evidence="1">MITD1 C-terminal phospholipase D-like domain-containing protein</fullName>
    </recommendedName>
</protein>